<protein>
    <submittedName>
        <fullName evidence="2">TIGR02391 family protein</fullName>
    </submittedName>
</protein>
<evidence type="ECO:0000313" key="3">
    <source>
        <dbReference type="Proteomes" id="UP001284601"/>
    </source>
</evidence>
<evidence type="ECO:0000259" key="1">
    <source>
        <dbReference type="Pfam" id="PF09509"/>
    </source>
</evidence>
<keyword evidence="3" id="KW-1185">Reference proteome</keyword>
<accession>A0ABU4HV50</accession>
<sequence>MANEAMLDASVLRGIAEVLGATETGFSNSEIDRVLAEAGILDPTPRSNGLTYTIISKRDRLERALVMQQERDGRANRVLLFLKVALRPARFHSAEDRFEMLRAEVNVPLAFAGLAVTEDGRIARIRRAETLSDARRRALRLKAVLTERATHRRLLAACVQEIEDENYFHAVLEGAKSLATEIRARTGAISDGVRLVDEVFESGRRGFPLLALSAMQTETERSRQRGLADGLRSVFGSLRNPVAHEPRVQSRLSELDALEAFGWMSSLHRRIDECHRVSASAGSA</sequence>
<dbReference type="NCBIfam" id="TIGR02391">
    <property type="entry name" value="hypoth_ymh"/>
    <property type="match status" value="1"/>
</dbReference>
<dbReference type="Pfam" id="PF09509">
    <property type="entry name" value="Hypoth_Ymh"/>
    <property type="match status" value="1"/>
</dbReference>
<dbReference type="RefSeq" id="WP_318598284.1">
    <property type="nucleotide sequence ID" value="NZ_JAWSTH010000043.1"/>
</dbReference>
<proteinExistence type="predicted"/>
<dbReference type="InterPro" id="IPR012654">
    <property type="entry name" value="CHP02391"/>
</dbReference>
<dbReference type="Proteomes" id="UP001284601">
    <property type="component" value="Unassembled WGS sequence"/>
</dbReference>
<gene>
    <name evidence="2" type="ORF">R7226_16440</name>
</gene>
<evidence type="ECO:0000313" key="2">
    <source>
        <dbReference type="EMBL" id="MDW5595939.1"/>
    </source>
</evidence>
<comment type="caution">
    <text evidence="2">The sequence shown here is derived from an EMBL/GenBank/DDBJ whole genome shotgun (WGS) entry which is preliminary data.</text>
</comment>
<reference evidence="2 3" key="2">
    <citation type="submission" date="2023-10" db="EMBL/GenBank/DDBJ databases">
        <authorList>
            <person name="Han X.F."/>
        </authorList>
    </citation>
    <scope>NUCLEOTIDE SEQUENCE [LARGE SCALE GENOMIC DNA]</scope>
    <source>
        <strain evidence="2 3">KCTC 39840</strain>
    </source>
</reference>
<dbReference type="EMBL" id="JAWSTH010000043">
    <property type="protein sequence ID" value="MDW5595939.1"/>
    <property type="molecule type" value="Genomic_DNA"/>
</dbReference>
<name>A0ABU4HV50_9ACTN</name>
<feature type="domain" description="Conserved hypothetical protein CHP02391" evidence="1">
    <location>
        <begin position="149"/>
        <end position="271"/>
    </location>
</feature>
<organism evidence="2 3">
    <name type="scientific">Conexibacter stalactiti</name>
    <dbReference type="NCBI Taxonomy" id="1940611"/>
    <lineage>
        <taxon>Bacteria</taxon>
        <taxon>Bacillati</taxon>
        <taxon>Actinomycetota</taxon>
        <taxon>Thermoleophilia</taxon>
        <taxon>Solirubrobacterales</taxon>
        <taxon>Conexibacteraceae</taxon>
        <taxon>Conexibacter</taxon>
    </lineage>
</organism>
<reference evidence="3" key="1">
    <citation type="submission" date="2023-07" db="EMBL/GenBank/DDBJ databases">
        <title>Conexibacter stalactiti sp. nov., isolated from stalactites in a lava cave and emended description of the genus Conexibacter.</title>
        <authorList>
            <person name="Lee S.D."/>
        </authorList>
    </citation>
    <scope>NUCLEOTIDE SEQUENCE [LARGE SCALE GENOMIC DNA]</scope>
    <source>
        <strain evidence="3">KCTC 39840</strain>
    </source>
</reference>